<protein>
    <submittedName>
        <fullName evidence="2">Uncharacterized protein</fullName>
    </submittedName>
</protein>
<dbReference type="AlphaFoldDB" id="A0A8S1HNV8"/>
<feature type="region of interest" description="Disordered" evidence="1">
    <location>
        <begin position="49"/>
        <end position="72"/>
    </location>
</feature>
<evidence type="ECO:0000313" key="2">
    <source>
        <dbReference type="EMBL" id="CAD6194810.1"/>
    </source>
</evidence>
<evidence type="ECO:0000256" key="1">
    <source>
        <dbReference type="SAM" id="MobiDB-lite"/>
    </source>
</evidence>
<dbReference type="EMBL" id="CAJGYM010000047">
    <property type="protein sequence ID" value="CAD6194810.1"/>
    <property type="molecule type" value="Genomic_DNA"/>
</dbReference>
<name>A0A8S1HNV8_9PELO</name>
<accession>A0A8S1HNV8</accession>
<comment type="caution">
    <text evidence="2">The sequence shown here is derived from an EMBL/GenBank/DDBJ whole genome shotgun (WGS) entry which is preliminary data.</text>
</comment>
<keyword evidence="3" id="KW-1185">Reference proteome</keyword>
<organism evidence="2 3">
    <name type="scientific">Caenorhabditis auriculariae</name>
    <dbReference type="NCBI Taxonomy" id="2777116"/>
    <lineage>
        <taxon>Eukaryota</taxon>
        <taxon>Metazoa</taxon>
        <taxon>Ecdysozoa</taxon>
        <taxon>Nematoda</taxon>
        <taxon>Chromadorea</taxon>
        <taxon>Rhabditida</taxon>
        <taxon>Rhabditina</taxon>
        <taxon>Rhabditomorpha</taxon>
        <taxon>Rhabditoidea</taxon>
        <taxon>Rhabditidae</taxon>
        <taxon>Peloderinae</taxon>
        <taxon>Caenorhabditis</taxon>
    </lineage>
</organism>
<sequence length="72" mass="7469">MGQQFVGTGPVDVDIARPIFSVTSPPSLVPRPPLPPLAVAINTPDSATCTKTSVVAPPDAGHKSPIRQDPRT</sequence>
<dbReference type="Proteomes" id="UP000835052">
    <property type="component" value="Unassembled WGS sequence"/>
</dbReference>
<gene>
    <name evidence="2" type="ORF">CAUJ_LOCUS10729</name>
</gene>
<proteinExistence type="predicted"/>
<feature type="compositionally biased region" description="Basic and acidic residues" evidence="1">
    <location>
        <begin position="60"/>
        <end position="72"/>
    </location>
</feature>
<reference evidence="2" key="1">
    <citation type="submission" date="2020-10" db="EMBL/GenBank/DDBJ databases">
        <authorList>
            <person name="Kikuchi T."/>
        </authorList>
    </citation>
    <scope>NUCLEOTIDE SEQUENCE</scope>
    <source>
        <strain evidence="2">NKZ352</strain>
    </source>
</reference>
<evidence type="ECO:0000313" key="3">
    <source>
        <dbReference type="Proteomes" id="UP000835052"/>
    </source>
</evidence>